<comment type="caution">
    <text evidence="1">The sequence shown here is derived from an EMBL/GenBank/DDBJ whole genome shotgun (WGS) entry which is preliminary data.</text>
</comment>
<proteinExistence type="predicted"/>
<accession>A0ABP8UIM8</accession>
<reference evidence="2" key="1">
    <citation type="journal article" date="2019" name="Int. J. Syst. Evol. Microbiol.">
        <title>The Global Catalogue of Microorganisms (GCM) 10K type strain sequencing project: providing services to taxonomists for standard genome sequencing and annotation.</title>
        <authorList>
            <consortium name="The Broad Institute Genomics Platform"/>
            <consortium name="The Broad Institute Genome Sequencing Center for Infectious Disease"/>
            <person name="Wu L."/>
            <person name="Ma J."/>
        </authorList>
    </citation>
    <scope>NUCLEOTIDE SEQUENCE [LARGE SCALE GENOMIC DNA]</scope>
    <source>
        <strain evidence="2">JCM 17939</strain>
    </source>
</reference>
<protein>
    <submittedName>
        <fullName evidence="1">Uncharacterized protein</fullName>
    </submittedName>
</protein>
<dbReference type="EMBL" id="BAABHK010000010">
    <property type="protein sequence ID" value="GAA4632026.1"/>
    <property type="molecule type" value="Genomic_DNA"/>
</dbReference>
<organism evidence="1 2">
    <name type="scientific">Actinoallomurus vinaceus</name>
    <dbReference type="NCBI Taxonomy" id="1080074"/>
    <lineage>
        <taxon>Bacteria</taxon>
        <taxon>Bacillati</taxon>
        <taxon>Actinomycetota</taxon>
        <taxon>Actinomycetes</taxon>
        <taxon>Streptosporangiales</taxon>
        <taxon>Thermomonosporaceae</taxon>
        <taxon>Actinoallomurus</taxon>
    </lineage>
</organism>
<evidence type="ECO:0000313" key="1">
    <source>
        <dbReference type="EMBL" id="GAA4632026.1"/>
    </source>
</evidence>
<evidence type="ECO:0000313" key="2">
    <source>
        <dbReference type="Proteomes" id="UP001501442"/>
    </source>
</evidence>
<name>A0ABP8UIM8_9ACTN</name>
<sequence>MTEKAGTGRTGAVAATASGRTVAVRMDARRIGVAAATNAVAAAHGAVARRTDSRRSGVAAAAASDLAAAERTGRSGW</sequence>
<keyword evidence="2" id="KW-1185">Reference proteome</keyword>
<dbReference type="Proteomes" id="UP001501442">
    <property type="component" value="Unassembled WGS sequence"/>
</dbReference>
<gene>
    <name evidence="1" type="ORF">GCM10023196_063730</name>
</gene>